<dbReference type="InterPro" id="IPR011335">
    <property type="entry name" value="Restrct_endonuc-II-like"/>
</dbReference>
<feature type="compositionally biased region" description="Pro residues" evidence="1">
    <location>
        <begin position="77"/>
        <end position="93"/>
    </location>
</feature>
<dbReference type="PANTHER" id="PTHR46609:SF8">
    <property type="entry name" value="YQAJ VIRAL RECOMBINASE DOMAIN-CONTAINING PROTEIN"/>
    <property type="match status" value="1"/>
</dbReference>
<evidence type="ECO:0000313" key="3">
    <source>
        <dbReference type="EMBL" id="KAI1893854.1"/>
    </source>
</evidence>
<gene>
    <name evidence="3" type="ORF">AGOR_G00127950</name>
</gene>
<dbReference type="OrthoDB" id="6155932at2759"/>
<dbReference type="PANTHER" id="PTHR46609">
    <property type="entry name" value="EXONUCLEASE, PHAGE-TYPE/RECB, C-TERMINAL DOMAIN-CONTAINING PROTEIN"/>
    <property type="match status" value="1"/>
</dbReference>
<name>A0A8T3DDJ0_9TELE</name>
<feature type="domain" description="YqaJ viral recombinase" evidence="2">
    <location>
        <begin position="186"/>
        <end position="357"/>
    </location>
</feature>
<feature type="region of interest" description="Disordered" evidence="1">
    <location>
        <begin position="1"/>
        <end position="165"/>
    </location>
</feature>
<keyword evidence="4" id="KW-1185">Reference proteome</keyword>
<proteinExistence type="predicted"/>
<feature type="compositionally biased region" description="Basic and acidic residues" evidence="1">
    <location>
        <begin position="105"/>
        <end position="114"/>
    </location>
</feature>
<dbReference type="InterPro" id="IPR011604">
    <property type="entry name" value="PDDEXK-like_dom_sf"/>
</dbReference>
<dbReference type="InterPro" id="IPR051703">
    <property type="entry name" value="NF-kappa-B_Signaling_Reg"/>
</dbReference>
<protein>
    <recommendedName>
        <fullName evidence="2">YqaJ viral recombinase domain-containing protein</fullName>
    </recommendedName>
</protein>
<dbReference type="GO" id="GO:0006281">
    <property type="term" value="P:DNA repair"/>
    <property type="evidence" value="ECO:0007669"/>
    <property type="project" value="UniProtKB-ARBA"/>
</dbReference>
<evidence type="ECO:0000313" key="4">
    <source>
        <dbReference type="Proteomes" id="UP000829720"/>
    </source>
</evidence>
<dbReference type="InterPro" id="IPR019080">
    <property type="entry name" value="YqaJ_viral_recombinase"/>
</dbReference>
<dbReference type="EMBL" id="JAERUA010000011">
    <property type="protein sequence ID" value="KAI1893854.1"/>
    <property type="molecule type" value="Genomic_DNA"/>
</dbReference>
<comment type="caution">
    <text evidence="3">The sequence shown here is derived from an EMBL/GenBank/DDBJ whole genome shotgun (WGS) entry which is preliminary data.</text>
</comment>
<sequence length="416" mass="46377">MADGQLNINKQKAPRNTKNPDFLDSPPKRPQAGTRVNMRDSTSTLVGSGDAQGSSFRPQAVTAYASRPGGGQAPSWTPKPKPSWTPKPEPSWTPKPKTNWTPKPKAADTAEIRKNSPNPHPTVDAGDKRAAPGEARAPSKIPPRRDQPVPSPPEPEDVPLGTDVKMGKQTVKEVERQTRGQRQNPKWFSWRRNRITASIAHQVSHSRFVNGRSSTPPASYLGSITGERRGIVTRAMAWGNDNEAKVAQEYQELKSQLLGRPVQVQDCGLFIHPECAWLAASPDGIVVDPSSGERLCCLEIKCPYKHRNTTVAEACRQDRQFCLELLRNAGEGEPQYRLKTTHNYYTQVQCQMAVVGLHKADFVVFTLHEIAIVPVTFDPAFWESTQAKMEKFYKEALLPYLKKKGQGVPHQQRREE</sequence>
<dbReference type="Pfam" id="PF09588">
    <property type="entry name" value="YqaJ"/>
    <property type="match status" value="1"/>
</dbReference>
<reference evidence="3" key="1">
    <citation type="submission" date="2021-01" db="EMBL/GenBank/DDBJ databases">
        <authorList>
            <person name="Zahm M."/>
            <person name="Roques C."/>
            <person name="Cabau C."/>
            <person name="Klopp C."/>
            <person name="Donnadieu C."/>
            <person name="Jouanno E."/>
            <person name="Lampietro C."/>
            <person name="Louis A."/>
            <person name="Herpin A."/>
            <person name="Echchiki A."/>
            <person name="Berthelot C."/>
            <person name="Parey E."/>
            <person name="Roest-Crollius H."/>
            <person name="Braasch I."/>
            <person name="Postlethwait J."/>
            <person name="Bobe J."/>
            <person name="Montfort J."/>
            <person name="Bouchez O."/>
            <person name="Begum T."/>
            <person name="Mejri S."/>
            <person name="Adams A."/>
            <person name="Chen W.-J."/>
            <person name="Guiguen Y."/>
        </authorList>
    </citation>
    <scope>NUCLEOTIDE SEQUENCE</scope>
    <source>
        <tissue evidence="3">Blood</tissue>
    </source>
</reference>
<evidence type="ECO:0000256" key="1">
    <source>
        <dbReference type="SAM" id="MobiDB-lite"/>
    </source>
</evidence>
<organism evidence="3 4">
    <name type="scientific">Albula goreensis</name>
    <dbReference type="NCBI Taxonomy" id="1534307"/>
    <lineage>
        <taxon>Eukaryota</taxon>
        <taxon>Metazoa</taxon>
        <taxon>Chordata</taxon>
        <taxon>Craniata</taxon>
        <taxon>Vertebrata</taxon>
        <taxon>Euteleostomi</taxon>
        <taxon>Actinopterygii</taxon>
        <taxon>Neopterygii</taxon>
        <taxon>Teleostei</taxon>
        <taxon>Albuliformes</taxon>
        <taxon>Albulidae</taxon>
        <taxon>Albula</taxon>
    </lineage>
</organism>
<feature type="compositionally biased region" description="Low complexity" evidence="1">
    <location>
        <begin position="94"/>
        <end position="104"/>
    </location>
</feature>
<accession>A0A8T3DDJ0</accession>
<evidence type="ECO:0000259" key="2">
    <source>
        <dbReference type="Pfam" id="PF09588"/>
    </source>
</evidence>
<feature type="compositionally biased region" description="Polar residues" evidence="1">
    <location>
        <begin position="1"/>
        <end position="19"/>
    </location>
</feature>
<dbReference type="Proteomes" id="UP000829720">
    <property type="component" value="Unassembled WGS sequence"/>
</dbReference>
<dbReference type="SUPFAM" id="SSF52980">
    <property type="entry name" value="Restriction endonuclease-like"/>
    <property type="match status" value="1"/>
</dbReference>
<dbReference type="AlphaFoldDB" id="A0A8T3DDJ0"/>
<feature type="compositionally biased region" description="Polar residues" evidence="1">
    <location>
        <begin position="39"/>
        <end position="57"/>
    </location>
</feature>
<dbReference type="CDD" id="cd22343">
    <property type="entry name" value="PDDEXK_lambda_exonuclease-like"/>
    <property type="match status" value="1"/>
</dbReference>
<dbReference type="Gene3D" id="3.90.320.10">
    <property type="match status" value="1"/>
</dbReference>